<feature type="transmembrane region" description="Helical" evidence="1">
    <location>
        <begin position="40"/>
        <end position="58"/>
    </location>
</feature>
<reference evidence="3" key="1">
    <citation type="journal article" date="2019" name="PLoS Negl. Trop. Dis.">
        <title>Revisiting the worldwide diversity of Leptospira species in the environment.</title>
        <authorList>
            <person name="Vincent A.T."/>
            <person name="Schiettekatte O."/>
            <person name="Bourhy P."/>
            <person name="Veyrier F.J."/>
            <person name="Picardeau M."/>
        </authorList>
    </citation>
    <scope>NUCLEOTIDE SEQUENCE [LARGE SCALE GENOMIC DNA]</scope>
    <source>
        <strain evidence="3">201601298</strain>
    </source>
</reference>
<comment type="caution">
    <text evidence="2">The sequence shown here is derived from an EMBL/GenBank/DDBJ whole genome shotgun (WGS) entry which is preliminary data.</text>
</comment>
<evidence type="ECO:0000256" key="1">
    <source>
        <dbReference type="SAM" id="Phobius"/>
    </source>
</evidence>
<evidence type="ECO:0000313" key="2">
    <source>
        <dbReference type="EMBL" id="TGM81715.1"/>
    </source>
</evidence>
<organism evidence="2 3">
    <name type="scientific">Leptospira mtsangambouensis</name>
    <dbReference type="NCBI Taxonomy" id="2484912"/>
    <lineage>
        <taxon>Bacteria</taxon>
        <taxon>Pseudomonadati</taxon>
        <taxon>Spirochaetota</taxon>
        <taxon>Spirochaetia</taxon>
        <taxon>Leptospirales</taxon>
        <taxon>Leptospiraceae</taxon>
        <taxon>Leptospira</taxon>
    </lineage>
</organism>
<gene>
    <name evidence="2" type="ORF">EHR01_02665</name>
</gene>
<feature type="transmembrane region" description="Helical" evidence="1">
    <location>
        <begin position="103"/>
        <end position="122"/>
    </location>
</feature>
<dbReference type="EMBL" id="RQHK01000002">
    <property type="protein sequence ID" value="TGM81715.1"/>
    <property type="molecule type" value="Genomic_DNA"/>
</dbReference>
<accession>A0ABY2P2M2</accession>
<name>A0ABY2P2M2_9LEPT</name>
<keyword evidence="3" id="KW-1185">Reference proteome</keyword>
<dbReference type="RefSeq" id="WP_135693056.1">
    <property type="nucleotide sequence ID" value="NZ_RQHK01000002.1"/>
</dbReference>
<dbReference type="Proteomes" id="UP000297940">
    <property type="component" value="Unassembled WGS sequence"/>
</dbReference>
<keyword evidence="1" id="KW-0472">Membrane</keyword>
<proteinExistence type="predicted"/>
<sequence length="315" mass="36313">MLKYYSQNILFYFFSLLWIANDSIFKVLFPGWITGKISDVIGLTFTPLILTGIFSLLTKKINPTILFWFSVLLTNLIFIWINLAQESNNQFYSLIGSNESLNLADKSDLFLLPIVILSLYIFNRSRIFFQNSTLKKFCILVLPCLALLNTSFPHGRSNLQDIFVLLGSAHNKIIQLEPKETEITTNEFVFKFRFIGKNNESSPVSVEIPNENEIGIEPCPNPSNPTKENGNGISTYDESNKGKFQNYSIDFSKDKNFETIEKTSDCTDSECTIDLQSLSPGLYFWNVRTRYLYRSGCQLYLENFLVYQEIHSFRK</sequence>
<evidence type="ECO:0000313" key="3">
    <source>
        <dbReference type="Proteomes" id="UP000297940"/>
    </source>
</evidence>
<keyword evidence="1" id="KW-1133">Transmembrane helix</keyword>
<keyword evidence="1" id="KW-0812">Transmembrane</keyword>
<feature type="transmembrane region" description="Helical" evidence="1">
    <location>
        <begin position="9"/>
        <end position="28"/>
    </location>
</feature>
<protein>
    <submittedName>
        <fullName evidence="2">Uncharacterized protein</fullName>
    </submittedName>
</protein>
<feature type="transmembrane region" description="Helical" evidence="1">
    <location>
        <begin position="65"/>
        <end position="83"/>
    </location>
</feature>